<proteinExistence type="predicted"/>
<dbReference type="AlphaFoldDB" id="A0A9Q4AY21"/>
<keyword evidence="3 9" id="KW-0762">Sugar transport</keyword>
<keyword evidence="5" id="KW-0598">Phosphotransferase system</keyword>
<dbReference type="InterPro" id="IPR051819">
    <property type="entry name" value="PTS_sugar-specific_EIIB"/>
</dbReference>
<dbReference type="Proteomes" id="UP001057753">
    <property type="component" value="Unassembled WGS sequence"/>
</dbReference>
<dbReference type="PANTHER" id="PTHR34581:SF2">
    <property type="entry name" value="PTS SYSTEM N,N'-DIACETYLCHITOBIOSE-SPECIFIC EIIB COMPONENT"/>
    <property type="match status" value="1"/>
</dbReference>
<dbReference type="GO" id="GO:0009401">
    <property type="term" value="P:phosphoenolpyruvate-dependent sugar phosphotransferase system"/>
    <property type="evidence" value="ECO:0007669"/>
    <property type="project" value="UniProtKB-KW"/>
</dbReference>
<evidence type="ECO:0000256" key="6">
    <source>
        <dbReference type="ARBA" id="ARBA00022777"/>
    </source>
</evidence>
<keyword evidence="4" id="KW-0808">Transferase</keyword>
<dbReference type="InterPro" id="IPR013012">
    <property type="entry name" value="PTS_EIIB_3"/>
</dbReference>
<protein>
    <submittedName>
        <fullName evidence="9">PTS sugar transporter subunit IIB</fullName>
    </submittedName>
</protein>
<dbReference type="GO" id="GO:0016301">
    <property type="term" value="F:kinase activity"/>
    <property type="evidence" value="ECO:0007669"/>
    <property type="project" value="UniProtKB-KW"/>
</dbReference>
<keyword evidence="2" id="KW-0597">Phosphoprotein</keyword>
<feature type="domain" description="PTS EIIB type-3" evidence="8">
    <location>
        <begin position="1"/>
        <end position="100"/>
    </location>
</feature>
<evidence type="ECO:0000313" key="9">
    <source>
        <dbReference type="EMBL" id="MCR6095098.1"/>
    </source>
</evidence>
<dbReference type="GO" id="GO:0008982">
    <property type="term" value="F:protein-N(PI)-phosphohistidine-sugar phosphotransferase activity"/>
    <property type="evidence" value="ECO:0007669"/>
    <property type="project" value="InterPro"/>
</dbReference>
<dbReference type="Gene3D" id="3.40.50.2300">
    <property type="match status" value="1"/>
</dbReference>
<sequence>MKILLVCSAGMSTSMLVSKMRQAADKRSLNISIEATAEAGLANELETTDVILIGPQVRFLEKQINEKATPHGINVAVIDSIAYGMMNGEEVLNQALQLRK</sequence>
<keyword evidence="6" id="KW-0418">Kinase</keyword>
<keyword evidence="1" id="KW-0813">Transport</keyword>
<dbReference type="Pfam" id="PF02302">
    <property type="entry name" value="PTS_IIB"/>
    <property type="match status" value="1"/>
</dbReference>
<name>A0A9Q4AY21_SALAG</name>
<dbReference type="RefSeq" id="WP_257819758.1">
    <property type="nucleotide sequence ID" value="NZ_JABXYM010000001.1"/>
</dbReference>
<accession>A0A9Q4AY21</accession>
<evidence type="ECO:0000256" key="4">
    <source>
        <dbReference type="ARBA" id="ARBA00022679"/>
    </source>
</evidence>
<dbReference type="EMBL" id="JABXYM010000001">
    <property type="protein sequence ID" value="MCR6095098.1"/>
    <property type="molecule type" value="Genomic_DNA"/>
</dbReference>
<evidence type="ECO:0000256" key="3">
    <source>
        <dbReference type="ARBA" id="ARBA00022597"/>
    </source>
</evidence>
<dbReference type="InterPro" id="IPR036095">
    <property type="entry name" value="PTS_EIIB-like_sf"/>
</dbReference>
<dbReference type="SUPFAM" id="SSF52794">
    <property type="entry name" value="PTS system IIB component-like"/>
    <property type="match status" value="1"/>
</dbReference>
<dbReference type="PROSITE" id="PS51100">
    <property type="entry name" value="PTS_EIIB_TYPE_3"/>
    <property type="match status" value="1"/>
</dbReference>
<gene>
    <name evidence="9" type="ORF">HXA33_00865</name>
</gene>
<evidence type="ECO:0000256" key="2">
    <source>
        <dbReference type="ARBA" id="ARBA00022553"/>
    </source>
</evidence>
<evidence type="ECO:0000256" key="5">
    <source>
        <dbReference type="ARBA" id="ARBA00022683"/>
    </source>
</evidence>
<evidence type="ECO:0000313" key="10">
    <source>
        <dbReference type="Proteomes" id="UP001057753"/>
    </source>
</evidence>
<reference evidence="9" key="1">
    <citation type="submission" date="2020-06" db="EMBL/GenBank/DDBJ databases">
        <title>Insight into the genomes of haloalkaliphilic bacilli from Kenyan soda lakes.</title>
        <authorList>
            <person name="Mwirichia R."/>
            <person name="Villamizar G.C."/>
            <person name="Poehlein A."/>
            <person name="Mugweru J."/>
            <person name="Kipnyargis A."/>
            <person name="Kiplimo D."/>
            <person name="Orwa P."/>
            <person name="Daniel R."/>
        </authorList>
    </citation>
    <scope>NUCLEOTIDE SEQUENCE</scope>
    <source>
        <strain evidence="9">B1096_S55</strain>
    </source>
</reference>
<dbReference type="CDD" id="cd05564">
    <property type="entry name" value="PTS_IIB_chitobiose_lichenan"/>
    <property type="match status" value="1"/>
</dbReference>
<keyword evidence="10" id="KW-1185">Reference proteome</keyword>
<evidence type="ECO:0000259" key="8">
    <source>
        <dbReference type="PROSITE" id="PS51100"/>
    </source>
</evidence>
<evidence type="ECO:0000256" key="1">
    <source>
        <dbReference type="ARBA" id="ARBA00022448"/>
    </source>
</evidence>
<dbReference type="PANTHER" id="PTHR34581">
    <property type="entry name" value="PTS SYSTEM N,N'-DIACETYLCHITOBIOSE-SPECIFIC EIIB COMPONENT"/>
    <property type="match status" value="1"/>
</dbReference>
<evidence type="ECO:0000256" key="7">
    <source>
        <dbReference type="PROSITE-ProRule" id="PRU00423"/>
    </source>
</evidence>
<feature type="modified residue" description="Phosphocysteine; by EIIA" evidence="7">
    <location>
        <position position="7"/>
    </location>
</feature>
<dbReference type="InterPro" id="IPR003501">
    <property type="entry name" value="PTS_EIIB_2/3"/>
</dbReference>
<comment type="caution">
    <text evidence="9">The sequence shown here is derived from an EMBL/GenBank/DDBJ whole genome shotgun (WGS) entry which is preliminary data.</text>
</comment>
<organism evidence="9 10">
    <name type="scientific">Salipaludibacillus agaradhaerens</name>
    <name type="common">Bacillus agaradhaerens</name>
    <dbReference type="NCBI Taxonomy" id="76935"/>
    <lineage>
        <taxon>Bacteria</taxon>
        <taxon>Bacillati</taxon>
        <taxon>Bacillota</taxon>
        <taxon>Bacilli</taxon>
        <taxon>Bacillales</taxon>
        <taxon>Bacillaceae</taxon>
    </lineage>
</organism>